<feature type="non-terminal residue" evidence="1">
    <location>
        <position position="1"/>
    </location>
</feature>
<name>X1V328_9ZZZZ</name>
<organism evidence="1">
    <name type="scientific">marine sediment metagenome</name>
    <dbReference type="NCBI Taxonomy" id="412755"/>
    <lineage>
        <taxon>unclassified sequences</taxon>
        <taxon>metagenomes</taxon>
        <taxon>ecological metagenomes</taxon>
    </lineage>
</organism>
<accession>X1V328</accession>
<sequence>IAKRHGCIDKPEINFNCYYFKNGRIITEIGWGFSKETFVYGEQLKLLLIEDLKSKYKIENVDYQIRGKLKDGEFKATIACMRDSRTVKRKFRRLLGAKI</sequence>
<protein>
    <submittedName>
        <fullName evidence="1">Uncharacterized protein</fullName>
    </submittedName>
</protein>
<proteinExistence type="predicted"/>
<dbReference type="AlphaFoldDB" id="X1V328"/>
<evidence type="ECO:0000313" key="1">
    <source>
        <dbReference type="EMBL" id="GAJ24168.1"/>
    </source>
</evidence>
<dbReference type="EMBL" id="BARW01037350">
    <property type="protein sequence ID" value="GAJ24168.1"/>
    <property type="molecule type" value="Genomic_DNA"/>
</dbReference>
<gene>
    <name evidence="1" type="ORF">S12H4_57690</name>
</gene>
<reference evidence="1" key="1">
    <citation type="journal article" date="2014" name="Front. Microbiol.">
        <title>High frequency of phylogenetically diverse reductive dehalogenase-homologous genes in deep subseafloor sedimentary metagenomes.</title>
        <authorList>
            <person name="Kawai M."/>
            <person name="Futagami T."/>
            <person name="Toyoda A."/>
            <person name="Takaki Y."/>
            <person name="Nishi S."/>
            <person name="Hori S."/>
            <person name="Arai W."/>
            <person name="Tsubouchi T."/>
            <person name="Morono Y."/>
            <person name="Uchiyama I."/>
            <person name="Ito T."/>
            <person name="Fujiyama A."/>
            <person name="Inagaki F."/>
            <person name="Takami H."/>
        </authorList>
    </citation>
    <scope>NUCLEOTIDE SEQUENCE</scope>
    <source>
        <strain evidence="1">Expedition CK06-06</strain>
    </source>
</reference>
<comment type="caution">
    <text evidence="1">The sequence shown here is derived from an EMBL/GenBank/DDBJ whole genome shotgun (WGS) entry which is preliminary data.</text>
</comment>